<accession>A0A7X0MJ07</accession>
<organism evidence="3 4">
    <name type="scientific">Pedobacter cryoconitis</name>
    <dbReference type="NCBI Taxonomy" id="188932"/>
    <lineage>
        <taxon>Bacteria</taxon>
        <taxon>Pseudomonadati</taxon>
        <taxon>Bacteroidota</taxon>
        <taxon>Sphingobacteriia</taxon>
        <taxon>Sphingobacteriales</taxon>
        <taxon>Sphingobacteriaceae</taxon>
        <taxon>Pedobacter</taxon>
    </lineage>
</organism>
<gene>
    <name evidence="3" type="ORF">HDF25_002848</name>
</gene>
<evidence type="ECO:0000256" key="1">
    <source>
        <dbReference type="SAM" id="Coils"/>
    </source>
</evidence>
<name>A0A7X0MJ07_9SPHI</name>
<proteinExistence type="predicted"/>
<sequence>MKSLLLSLCLFMAYHISNAQTALTDIGGNVGIGTANPITRLQVYSNSKQGEIRLGGGNGTGEGRMYINADLTNNLSYIDVFGDNVFKKLSIEALPLVLNNASTGNVGIGTDKPFAKLHIKSDLNSGMMAIGNDTYPALLYSSAGSGEFRLDNRSSVYGYITFFPNGEGTTQGTEAMRIAKSGNVGIGTSNPTDKLSVNGNIRARAIKVETANWPDYVFNEEYALLSLPQLKNYLDNNKHLPELPSAKQVETDGVNLGEMNKLLVKKVEELTLYLIQQKDETDKQNKAQQQQINELKEQMTKLMQTK</sequence>
<evidence type="ECO:0000313" key="3">
    <source>
        <dbReference type="EMBL" id="MBB6500689.1"/>
    </source>
</evidence>
<protein>
    <submittedName>
        <fullName evidence="3">Uncharacterized protein</fullName>
    </submittedName>
</protein>
<feature type="chain" id="PRO_5030861710" evidence="2">
    <location>
        <begin position="20"/>
        <end position="306"/>
    </location>
</feature>
<dbReference type="RefSeq" id="WP_184625728.1">
    <property type="nucleotide sequence ID" value="NZ_JACHCC010000007.1"/>
</dbReference>
<dbReference type="AlphaFoldDB" id="A0A7X0MJ07"/>
<feature type="signal peptide" evidence="2">
    <location>
        <begin position="1"/>
        <end position="19"/>
    </location>
</feature>
<keyword evidence="1" id="KW-0175">Coiled coil</keyword>
<feature type="coiled-coil region" evidence="1">
    <location>
        <begin position="278"/>
        <end position="305"/>
    </location>
</feature>
<reference evidence="3 4" key="1">
    <citation type="submission" date="2020-08" db="EMBL/GenBank/DDBJ databases">
        <title>Genomic Encyclopedia of Type Strains, Phase IV (KMG-V): Genome sequencing to study the core and pangenomes of soil and plant-associated prokaryotes.</title>
        <authorList>
            <person name="Whitman W."/>
        </authorList>
    </citation>
    <scope>NUCLEOTIDE SEQUENCE [LARGE SCALE GENOMIC DNA]</scope>
    <source>
        <strain evidence="3 4">M2T3</strain>
    </source>
</reference>
<dbReference type="EMBL" id="JACHCC010000007">
    <property type="protein sequence ID" value="MBB6500689.1"/>
    <property type="molecule type" value="Genomic_DNA"/>
</dbReference>
<keyword evidence="2" id="KW-0732">Signal</keyword>
<evidence type="ECO:0000256" key="2">
    <source>
        <dbReference type="SAM" id="SignalP"/>
    </source>
</evidence>
<dbReference type="Proteomes" id="UP000521017">
    <property type="component" value="Unassembled WGS sequence"/>
</dbReference>
<evidence type="ECO:0000313" key="4">
    <source>
        <dbReference type="Proteomes" id="UP000521017"/>
    </source>
</evidence>
<comment type="caution">
    <text evidence="3">The sequence shown here is derived from an EMBL/GenBank/DDBJ whole genome shotgun (WGS) entry which is preliminary data.</text>
</comment>